<evidence type="ECO:0000313" key="2">
    <source>
        <dbReference type="EMBL" id="TLP62112.1"/>
    </source>
</evidence>
<dbReference type="OrthoDB" id="5523878at2"/>
<keyword evidence="3" id="KW-1185">Reference proteome</keyword>
<organism evidence="2 3">
    <name type="scientific">Microbispora triticiradicis</name>
    <dbReference type="NCBI Taxonomy" id="2200763"/>
    <lineage>
        <taxon>Bacteria</taxon>
        <taxon>Bacillati</taxon>
        <taxon>Actinomycetota</taxon>
        <taxon>Actinomycetes</taxon>
        <taxon>Streptosporangiales</taxon>
        <taxon>Streptosporangiaceae</taxon>
        <taxon>Microbispora</taxon>
    </lineage>
</organism>
<accession>A0A5R8Z8K4</accession>
<dbReference type="AlphaFoldDB" id="A0A5R8Z8K4"/>
<evidence type="ECO:0000313" key="3">
    <source>
        <dbReference type="Proteomes" id="UP000309033"/>
    </source>
</evidence>
<dbReference type="InterPro" id="IPR057679">
    <property type="entry name" value="DUF7919"/>
</dbReference>
<name>A0A5R8Z8K4_9ACTN</name>
<reference evidence="2" key="1">
    <citation type="submission" date="2019-05" db="EMBL/GenBank/DDBJ databases">
        <title>Isolation, diversity and antifungal activity of Actinobacteria from wheat.</title>
        <authorList>
            <person name="Yu B."/>
        </authorList>
    </citation>
    <scope>NUCLEOTIDE SEQUENCE [LARGE SCALE GENOMIC DNA]</scope>
    <source>
        <strain evidence="2">NEAU-HEGS1-5</strain>
    </source>
</reference>
<dbReference type="EMBL" id="VANP01000003">
    <property type="protein sequence ID" value="TLP62112.1"/>
    <property type="molecule type" value="Genomic_DNA"/>
</dbReference>
<sequence>MATYEDLSPYTYWKDANLPAPHNGVRIQNVGWLGRGREFETGRCAPAVLAILSRLAATPQNVMRGLHYCEFCEEESPIRIPVPGSRSGHAWLGTGEIHVAAKDGVVYSAPTLIVHYIDKHSYLPPAEFIEAVLRLP</sequence>
<gene>
    <name evidence="2" type="ORF">FED44_09045</name>
</gene>
<proteinExistence type="predicted"/>
<dbReference type="Pfam" id="PF25535">
    <property type="entry name" value="DUF7919"/>
    <property type="match status" value="1"/>
</dbReference>
<comment type="caution">
    <text evidence="2">The sequence shown here is derived from an EMBL/GenBank/DDBJ whole genome shotgun (WGS) entry which is preliminary data.</text>
</comment>
<feature type="domain" description="DUF7919" evidence="1">
    <location>
        <begin position="3"/>
        <end position="133"/>
    </location>
</feature>
<dbReference type="Proteomes" id="UP000309033">
    <property type="component" value="Unassembled WGS sequence"/>
</dbReference>
<protein>
    <recommendedName>
        <fullName evidence="1">DUF7919 domain-containing protein</fullName>
    </recommendedName>
</protein>
<evidence type="ECO:0000259" key="1">
    <source>
        <dbReference type="Pfam" id="PF25535"/>
    </source>
</evidence>